<accession>W9D6R4</accession>
<dbReference type="AlphaFoldDB" id="W9D6R4"/>
<organism evidence="6 7">
    <name type="scientific">Gordonia alkanivorans CGMCC 6845</name>
    <dbReference type="NCBI Taxonomy" id="1423140"/>
    <lineage>
        <taxon>Bacteria</taxon>
        <taxon>Bacillati</taxon>
        <taxon>Actinomycetota</taxon>
        <taxon>Actinomycetes</taxon>
        <taxon>Mycobacteriales</taxon>
        <taxon>Gordoniaceae</taxon>
        <taxon>Gordonia</taxon>
    </lineage>
</organism>
<dbReference type="HOGENOM" id="CLU_1287314_0_0_11"/>
<gene>
    <name evidence="6" type="ORF">V525_21285</name>
</gene>
<feature type="domain" description="HTH tetR-type" evidence="5">
    <location>
        <begin position="25"/>
        <end position="85"/>
    </location>
</feature>
<evidence type="ECO:0000313" key="7">
    <source>
        <dbReference type="Proteomes" id="UP000035035"/>
    </source>
</evidence>
<dbReference type="PRINTS" id="PR00455">
    <property type="entry name" value="HTHTETR"/>
</dbReference>
<evidence type="ECO:0000259" key="5">
    <source>
        <dbReference type="PROSITE" id="PS50977"/>
    </source>
</evidence>
<dbReference type="PANTHER" id="PTHR30055:SF234">
    <property type="entry name" value="HTH-TYPE TRANSCRIPTIONAL REGULATOR BETI"/>
    <property type="match status" value="1"/>
</dbReference>
<dbReference type="InterPro" id="IPR023772">
    <property type="entry name" value="DNA-bd_HTH_TetR-type_CS"/>
</dbReference>
<dbReference type="PROSITE" id="PS01081">
    <property type="entry name" value="HTH_TETR_1"/>
    <property type="match status" value="1"/>
</dbReference>
<keyword evidence="7" id="KW-1185">Reference proteome</keyword>
<dbReference type="RefSeq" id="WP_051405918.1">
    <property type="nucleotide sequence ID" value="NZ_KI629800.1"/>
</dbReference>
<dbReference type="PANTHER" id="PTHR30055">
    <property type="entry name" value="HTH-TYPE TRANSCRIPTIONAL REGULATOR RUTR"/>
    <property type="match status" value="1"/>
</dbReference>
<dbReference type="InterPro" id="IPR009057">
    <property type="entry name" value="Homeodomain-like_sf"/>
</dbReference>
<dbReference type="SUPFAM" id="SSF46689">
    <property type="entry name" value="Homeodomain-like"/>
    <property type="match status" value="1"/>
</dbReference>
<dbReference type="PROSITE" id="PS50977">
    <property type="entry name" value="HTH_TETR_2"/>
    <property type="match status" value="1"/>
</dbReference>
<comment type="caution">
    <text evidence="6">The sequence shown here is derived from an EMBL/GenBank/DDBJ whole genome shotgun (WGS) entry which is preliminary data.</text>
</comment>
<dbReference type="Gene3D" id="1.10.10.60">
    <property type="entry name" value="Homeodomain-like"/>
    <property type="match status" value="1"/>
</dbReference>
<dbReference type="Proteomes" id="UP000035035">
    <property type="component" value="Unassembled WGS sequence"/>
</dbReference>
<protein>
    <recommendedName>
        <fullName evidence="5">HTH tetR-type domain-containing protein</fullName>
    </recommendedName>
</protein>
<dbReference type="InterPro" id="IPR050109">
    <property type="entry name" value="HTH-type_TetR-like_transc_reg"/>
</dbReference>
<name>W9D6R4_9ACTN</name>
<dbReference type="PATRIC" id="fig|1423140.3.peg.4224"/>
<feature type="DNA-binding region" description="H-T-H motif" evidence="4">
    <location>
        <begin position="48"/>
        <end position="67"/>
    </location>
</feature>
<evidence type="ECO:0000256" key="4">
    <source>
        <dbReference type="PROSITE-ProRule" id="PRU00335"/>
    </source>
</evidence>
<keyword evidence="3" id="KW-0804">Transcription</keyword>
<keyword evidence="2 4" id="KW-0238">DNA-binding</keyword>
<evidence type="ECO:0000256" key="3">
    <source>
        <dbReference type="ARBA" id="ARBA00023163"/>
    </source>
</evidence>
<evidence type="ECO:0000313" key="6">
    <source>
        <dbReference type="EMBL" id="ETA04878.1"/>
    </source>
</evidence>
<dbReference type="GO" id="GO:0000976">
    <property type="term" value="F:transcription cis-regulatory region binding"/>
    <property type="evidence" value="ECO:0007669"/>
    <property type="project" value="TreeGrafter"/>
</dbReference>
<keyword evidence="1" id="KW-0805">Transcription regulation</keyword>
<sequence length="214" mass="23100">MPDPDHIAGLRIDARRAESPSPRRSLARRQIAEAAAQVFAELGFVETTVDAVAERASVSARTVYRHFGSKGALLAAGFAVRISDYLARVSDLLDGGMGLTASLENAARSGFLDASEHTEGLVAAASDEGELWAQWLWAAHRQHDALARLMCRADGRPEEEAIDAIWQLRAAALLNSIVTAHEVWVRSSGRRELADVLAEAIRALAPILSDRPDA</sequence>
<dbReference type="Pfam" id="PF00440">
    <property type="entry name" value="TetR_N"/>
    <property type="match status" value="1"/>
</dbReference>
<reference evidence="6 7" key="1">
    <citation type="journal article" date="2014" name="Genome Announc.">
        <title>Draft Genome Sequence of Gordonia alkanivorans Strain CGMCC6845, a Halotolerant Hydrocarbon-Degrading Bacterium.</title>
        <authorList>
            <person name="Wang X."/>
            <person name="Jin D."/>
            <person name="Zhou L."/>
            <person name="Wu L."/>
            <person name="An W."/>
            <person name="Zhao L."/>
        </authorList>
    </citation>
    <scope>NUCLEOTIDE SEQUENCE [LARGE SCALE GENOMIC DNA]</scope>
    <source>
        <strain evidence="6 7">CGMCC 6845</strain>
    </source>
</reference>
<evidence type="ECO:0000256" key="1">
    <source>
        <dbReference type="ARBA" id="ARBA00023015"/>
    </source>
</evidence>
<evidence type="ECO:0000256" key="2">
    <source>
        <dbReference type="ARBA" id="ARBA00023125"/>
    </source>
</evidence>
<proteinExistence type="predicted"/>
<dbReference type="InterPro" id="IPR001647">
    <property type="entry name" value="HTH_TetR"/>
</dbReference>
<dbReference type="GO" id="GO:0003700">
    <property type="term" value="F:DNA-binding transcription factor activity"/>
    <property type="evidence" value="ECO:0007669"/>
    <property type="project" value="TreeGrafter"/>
</dbReference>
<dbReference type="Gene3D" id="1.10.357.10">
    <property type="entry name" value="Tetracycline Repressor, domain 2"/>
    <property type="match status" value="1"/>
</dbReference>
<dbReference type="EMBL" id="AYXO01000073">
    <property type="protein sequence ID" value="ETA04878.1"/>
    <property type="molecule type" value="Genomic_DNA"/>
</dbReference>